<dbReference type="SMART" id="SM00823">
    <property type="entry name" value="PKS_PP"/>
    <property type="match status" value="1"/>
</dbReference>
<dbReference type="KEGG" id="pry:Prubr_65170"/>
<dbReference type="InterPro" id="IPR009081">
    <property type="entry name" value="PP-bd_ACP"/>
</dbReference>
<feature type="domain" description="Carrier" evidence="4">
    <location>
        <begin position="606"/>
        <end position="681"/>
    </location>
</feature>
<keyword evidence="2" id="KW-0596">Phosphopantetheine</keyword>
<accession>A0A810N7X0</accession>
<dbReference type="Pfam" id="PF00501">
    <property type="entry name" value="AMP-binding"/>
    <property type="match status" value="1"/>
</dbReference>
<dbReference type="InterPro" id="IPR020845">
    <property type="entry name" value="AMP-binding_CS"/>
</dbReference>
<dbReference type="SUPFAM" id="SSF56801">
    <property type="entry name" value="Acetyl-CoA synthetase-like"/>
    <property type="match status" value="1"/>
</dbReference>
<dbReference type="InterPro" id="IPR036736">
    <property type="entry name" value="ACP-like_sf"/>
</dbReference>
<dbReference type="GO" id="GO:0005829">
    <property type="term" value="C:cytosol"/>
    <property type="evidence" value="ECO:0007669"/>
    <property type="project" value="TreeGrafter"/>
</dbReference>
<dbReference type="CDD" id="cd05930">
    <property type="entry name" value="A_NRPS"/>
    <property type="match status" value="1"/>
</dbReference>
<evidence type="ECO:0000256" key="2">
    <source>
        <dbReference type="ARBA" id="ARBA00022450"/>
    </source>
</evidence>
<dbReference type="InterPro" id="IPR001242">
    <property type="entry name" value="Condensation_dom"/>
</dbReference>
<dbReference type="InterPro" id="IPR020806">
    <property type="entry name" value="PKS_PP-bd"/>
</dbReference>
<dbReference type="FunFam" id="1.10.1200.10:FF:000016">
    <property type="entry name" value="Non-ribosomal peptide synthase"/>
    <property type="match status" value="1"/>
</dbReference>
<keyword evidence="6" id="KW-1185">Reference proteome</keyword>
<dbReference type="GO" id="GO:0044550">
    <property type="term" value="P:secondary metabolite biosynthetic process"/>
    <property type="evidence" value="ECO:0007669"/>
    <property type="project" value="TreeGrafter"/>
</dbReference>
<dbReference type="GO" id="GO:0003824">
    <property type="term" value="F:catalytic activity"/>
    <property type="evidence" value="ECO:0007669"/>
    <property type="project" value="InterPro"/>
</dbReference>
<protein>
    <recommendedName>
        <fullName evidence="4">Carrier domain-containing protein</fullName>
    </recommendedName>
</protein>
<dbReference type="PROSITE" id="PS00012">
    <property type="entry name" value="PHOSPHOPANTETHEINE"/>
    <property type="match status" value="1"/>
</dbReference>
<proteinExistence type="predicted"/>
<dbReference type="Proteomes" id="UP000680866">
    <property type="component" value="Chromosome"/>
</dbReference>
<evidence type="ECO:0000256" key="1">
    <source>
        <dbReference type="ARBA" id="ARBA00001957"/>
    </source>
</evidence>
<dbReference type="Gene3D" id="3.30.559.30">
    <property type="entry name" value="Nonribosomal peptide synthetase, condensation domain"/>
    <property type="match status" value="2"/>
</dbReference>
<comment type="cofactor">
    <cofactor evidence="1">
        <name>pantetheine 4'-phosphate</name>
        <dbReference type="ChEBI" id="CHEBI:47942"/>
    </cofactor>
</comment>
<dbReference type="Gene3D" id="2.30.38.10">
    <property type="entry name" value="Luciferase, Domain 3"/>
    <property type="match status" value="1"/>
</dbReference>
<gene>
    <name evidence="5" type="ORF">Prubr_65170</name>
</gene>
<dbReference type="InterPro" id="IPR023213">
    <property type="entry name" value="CAT-like_dom_sf"/>
</dbReference>
<dbReference type="InterPro" id="IPR006162">
    <property type="entry name" value="Ppantetheine_attach_site"/>
</dbReference>
<evidence type="ECO:0000259" key="4">
    <source>
        <dbReference type="PROSITE" id="PS50075"/>
    </source>
</evidence>
<name>A0A810N7X0_9ACTN</name>
<dbReference type="Gene3D" id="1.10.1200.10">
    <property type="entry name" value="ACP-like"/>
    <property type="match status" value="1"/>
</dbReference>
<sequence length="1286" mass="138906">MHDIAAAGVSLEGLQVSLVSSARPAAKFDLDVMVGEMFDADGAPGGVQGTVTVAADLFDAEAAEAIANRLTRVLDAVLADPFVRVAEVDVLLAGERERVLRGFNEVSSGASVVSVLEGFGRWVGESPGALAVGGVSYVELDERAGRLASVLRAEGVVAESVVGLCLPRGLDMVVAILAVWKAGGAYLPIDSSLPADRVAFLLGDSRPVVTVSTERIVEDLPVGRHRMLVVDDALTRMRLAAAEPVRDALSLPDQAAYVIYTSGSTGRPKGVTVTHGNLARYLAAVPERLGWGVPGDRYALLQAQVTDLGNTTLFTALTTGGTVYVPDEDLVADAVGLAGYLREYEIDHVKAVPSQVAALASAGVEGVLPRRSLVLGGEAIPDELAARLLAAAEGRRVFNHYGPTETTIGVAATEFDGTIGTPLAGTRLFVLDERLRPVPVGVSGELYVAGEQVARGYNVAVLTAQRFVACPWDVGRRMYRTGDRVRWTVDGRLVFGGRADEQVKIRGYRVEPGEVQGVLSGLPGVVQAVVVAQVDVAGQTRLVAYVVPADADVDPAALRALLAKRLPDYLVPSVVVLLDAIPLASNGKLDRAALPAPSHEQSYGRAPASPQEEILCAAFAEVLGVESVGVDDDFFELGGHSLLATRLVSRVRVLLGVEVEIRALFESSSPAGLAGRLREAGVARPAVSVRMRPQRLPLSFAQRRLWFIGQLEGPSPTYNSPVVLRLSGGLDRDALGAALRDVLVRHEALRTVFPSFDGEPYQHVIPADQLDWQLAVIDVAPDGSGATPQLEALAWDRQMTDLPTGGISDAELSGAVARVSGYAFDLSVEVPVRAWLFVVGPDEFVLVLVVHHIAGDGWSMGPLARDLSEAYAARLRGQAPGWVPLPVQYADYSLWQRDLLGDERDPDSVLSRQLAYWRDTLADSPEELALPTDRPRPPVATHHGHAARLDIPAELHDKLRRLARTQGVTVFMVFHAVLAVTLSRLGAGVDVPIGSAVAGRSDEALDDLVGCFVNTLVVRTDLSGDPSFVDVLARVRRAGLGAFAHQDVPFERLVEELAPVRSLARQPLFQTVLTKLNAADRDARPGLTLPGIRSEHLFLGRPAAKFDLDVMFGEVFDADGRPGGIHGAVTVAADLFDPEAADAIAKRVVRVLDTVSDDPSVRVAEVDVLLAGERERVLRGFNEVSSGASVVSVLEGFGRWVGSRRVRWRWVVCRMWSWMSVRGGWRRCCVLRVWLLSRWWVCVCRVGWTWWWRFLRCGRRVVRICRSIVRCRRIGWRFFWVTVVRW</sequence>
<dbReference type="PROSITE" id="PS50075">
    <property type="entry name" value="CARRIER"/>
    <property type="match status" value="1"/>
</dbReference>
<dbReference type="Gene3D" id="3.40.50.980">
    <property type="match status" value="2"/>
</dbReference>
<dbReference type="Gene3D" id="3.30.559.10">
    <property type="entry name" value="Chloramphenicol acetyltransferase-like domain"/>
    <property type="match status" value="1"/>
</dbReference>
<dbReference type="InterPro" id="IPR025110">
    <property type="entry name" value="AMP-bd_C"/>
</dbReference>
<dbReference type="InterPro" id="IPR010071">
    <property type="entry name" value="AA_adenyl_dom"/>
</dbReference>
<dbReference type="InterPro" id="IPR000873">
    <property type="entry name" value="AMP-dep_synth/lig_dom"/>
</dbReference>
<dbReference type="PANTHER" id="PTHR45527:SF1">
    <property type="entry name" value="FATTY ACID SYNTHASE"/>
    <property type="match status" value="1"/>
</dbReference>
<dbReference type="Pfam" id="PF13193">
    <property type="entry name" value="AMP-binding_C"/>
    <property type="match status" value="1"/>
</dbReference>
<dbReference type="PANTHER" id="PTHR45527">
    <property type="entry name" value="NONRIBOSOMAL PEPTIDE SYNTHETASE"/>
    <property type="match status" value="1"/>
</dbReference>
<dbReference type="PROSITE" id="PS00455">
    <property type="entry name" value="AMP_BINDING"/>
    <property type="match status" value="1"/>
</dbReference>
<dbReference type="SUPFAM" id="SSF47336">
    <property type="entry name" value="ACP-like"/>
    <property type="match status" value="1"/>
</dbReference>
<dbReference type="FunFam" id="3.40.50.980:FF:000001">
    <property type="entry name" value="Non-ribosomal peptide synthetase"/>
    <property type="match status" value="1"/>
</dbReference>
<dbReference type="EMBL" id="AP023359">
    <property type="protein sequence ID" value="BCJ69496.1"/>
    <property type="molecule type" value="Genomic_DNA"/>
</dbReference>
<evidence type="ECO:0000256" key="3">
    <source>
        <dbReference type="ARBA" id="ARBA00022553"/>
    </source>
</evidence>
<dbReference type="Pfam" id="PF00550">
    <property type="entry name" value="PP-binding"/>
    <property type="match status" value="1"/>
</dbReference>
<dbReference type="GO" id="GO:0043041">
    <property type="term" value="P:amino acid activation for nonribosomal peptide biosynthetic process"/>
    <property type="evidence" value="ECO:0007669"/>
    <property type="project" value="TreeGrafter"/>
</dbReference>
<dbReference type="InterPro" id="IPR045851">
    <property type="entry name" value="AMP-bd_C_sf"/>
</dbReference>
<keyword evidence="3" id="KW-0597">Phosphoprotein</keyword>
<dbReference type="CDD" id="cd19540">
    <property type="entry name" value="LCL_NRPS-like"/>
    <property type="match status" value="1"/>
</dbReference>
<evidence type="ECO:0000313" key="6">
    <source>
        <dbReference type="Proteomes" id="UP000680866"/>
    </source>
</evidence>
<dbReference type="Gene3D" id="3.30.300.30">
    <property type="match status" value="1"/>
</dbReference>
<dbReference type="GO" id="GO:0072330">
    <property type="term" value="P:monocarboxylic acid biosynthetic process"/>
    <property type="evidence" value="ECO:0007669"/>
    <property type="project" value="UniProtKB-ARBA"/>
</dbReference>
<dbReference type="GO" id="GO:0031177">
    <property type="term" value="F:phosphopantetheine binding"/>
    <property type="evidence" value="ECO:0007669"/>
    <property type="project" value="InterPro"/>
</dbReference>
<dbReference type="Pfam" id="PF00668">
    <property type="entry name" value="Condensation"/>
    <property type="match status" value="1"/>
</dbReference>
<dbReference type="NCBIfam" id="TIGR01733">
    <property type="entry name" value="AA-adenyl-dom"/>
    <property type="match status" value="1"/>
</dbReference>
<reference evidence="5" key="1">
    <citation type="submission" date="2020-08" db="EMBL/GenBank/DDBJ databases">
        <title>Whole genome shotgun sequence of Polymorphospora rubra NBRC 101157.</title>
        <authorList>
            <person name="Komaki H."/>
            <person name="Tamura T."/>
        </authorList>
    </citation>
    <scope>NUCLEOTIDE SEQUENCE</scope>
    <source>
        <strain evidence="5">NBRC 101157</strain>
    </source>
</reference>
<organism evidence="5 6">
    <name type="scientific">Polymorphospora rubra</name>
    <dbReference type="NCBI Taxonomy" id="338584"/>
    <lineage>
        <taxon>Bacteria</taxon>
        <taxon>Bacillati</taxon>
        <taxon>Actinomycetota</taxon>
        <taxon>Actinomycetes</taxon>
        <taxon>Micromonosporales</taxon>
        <taxon>Micromonosporaceae</taxon>
        <taxon>Polymorphospora</taxon>
    </lineage>
</organism>
<dbReference type="SUPFAM" id="SSF52777">
    <property type="entry name" value="CoA-dependent acyltransferases"/>
    <property type="match status" value="3"/>
</dbReference>
<dbReference type="GO" id="GO:0008610">
    <property type="term" value="P:lipid biosynthetic process"/>
    <property type="evidence" value="ECO:0007669"/>
    <property type="project" value="UniProtKB-ARBA"/>
</dbReference>
<evidence type="ECO:0000313" key="5">
    <source>
        <dbReference type="EMBL" id="BCJ69496.1"/>
    </source>
</evidence>
<dbReference type="FunFam" id="3.30.300.30:FF:000010">
    <property type="entry name" value="Enterobactin synthetase component F"/>
    <property type="match status" value="1"/>
</dbReference>